<dbReference type="Proteomes" id="UP000308886">
    <property type="component" value="Unassembled WGS sequence"/>
</dbReference>
<sequence>MIKKLLAVIVLCCALAAFLFFAPMSNAEGIRYVYVDADDNADSVYAKLDTISHGYSLAAFKCLSSVSGYAGHVRTGRYALESGVGALQMLRHMRNGQQAPVMLTVPSVRTIDRFAEEMSKRLMMSEEELLSALTDEVTCEKYGFDTLTIQCMFIPNTYDIYWNVPVEKFLDRMKKESDRFWTSERKAKAKEAGMTPVEVITLASIVDEETANDGEKPMVAGMYVNRLKKGMPLQADPTVKYAWKRFDLKRIYNKLLFIDSPYNTYRNAGLPPGPIRIPSVAGIDAVLNHVRHDYMYMCAKEDFSGTHNFAVTYPEHLKNAAKYTAALNARGIK</sequence>
<keyword evidence="2" id="KW-1185">Reference proteome</keyword>
<evidence type="ECO:0000313" key="1">
    <source>
        <dbReference type="EMBL" id="TGX83611.1"/>
    </source>
</evidence>
<evidence type="ECO:0000313" key="2">
    <source>
        <dbReference type="Proteomes" id="UP000308886"/>
    </source>
</evidence>
<comment type="caution">
    <text evidence="1">The sequence shown here is derived from an EMBL/GenBank/DDBJ whole genome shotgun (WGS) entry which is preliminary data.</text>
</comment>
<reference evidence="1" key="1">
    <citation type="submission" date="2019-04" db="EMBL/GenBank/DDBJ databases">
        <title>Microbes associate with the intestines of laboratory mice.</title>
        <authorList>
            <person name="Navarre W."/>
            <person name="Wong E."/>
            <person name="Huang K."/>
            <person name="Tropini C."/>
            <person name="Ng K."/>
            <person name="Yu B."/>
        </authorList>
    </citation>
    <scope>NUCLEOTIDE SEQUENCE</scope>
    <source>
        <strain evidence="1">NM73_A23</strain>
    </source>
</reference>
<dbReference type="EMBL" id="SRZC01000003">
    <property type="protein sequence ID" value="TGX83611.1"/>
    <property type="molecule type" value="Genomic_DNA"/>
</dbReference>
<organism evidence="1 2">
    <name type="scientific">Palleniella muris</name>
    <dbReference type="NCBI Taxonomy" id="3038145"/>
    <lineage>
        <taxon>Bacteria</taxon>
        <taxon>Pseudomonadati</taxon>
        <taxon>Bacteroidota</taxon>
        <taxon>Bacteroidia</taxon>
        <taxon>Bacteroidales</taxon>
        <taxon>Prevotellaceae</taxon>
        <taxon>Palleniella</taxon>
    </lineage>
</organism>
<gene>
    <name evidence="1" type="primary">mltG</name>
    <name evidence="1" type="ORF">E5358_02895</name>
</gene>
<name>A0AC61QT41_9BACT</name>
<proteinExistence type="predicted"/>
<protein>
    <submittedName>
        <fullName evidence="1">Endolytic transglycosylase MltG</fullName>
    </submittedName>
</protein>
<accession>A0AC61QT41</accession>